<dbReference type="EMBL" id="JBHRWW010000010">
    <property type="protein sequence ID" value="MFC3689490.1"/>
    <property type="molecule type" value="Genomic_DNA"/>
</dbReference>
<evidence type="ECO:0000313" key="2">
    <source>
        <dbReference type="EMBL" id="MFC3689490.1"/>
    </source>
</evidence>
<name>A0ABV7WIN8_9MICO</name>
<dbReference type="Proteomes" id="UP001595685">
    <property type="component" value="Unassembled WGS sequence"/>
</dbReference>
<keyword evidence="3" id="KW-1185">Reference proteome</keyword>
<comment type="caution">
    <text evidence="2">The sequence shown here is derived from an EMBL/GenBank/DDBJ whole genome shotgun (WGS) entry which is preliminary data.</text>
</comment>
<feature type="region of interest" description="Disordered" evidence="1">
    <location>
        <begin position="1"/>
        <end position="20"/>
    </location>
</feature>
<protein>
    <submittedName>
        <fullName evidence="2">Uncharacterized protein</fullName>
    </submittedName>
</protein>
<proteinExistence type="predicted"/>
<organism evidence="2 3">
    <name type="scientific">Aquipuribacter hungaricus</name>
    <dbReference type="NCBI Taxonomy" id="545624"/>
    <lineage>
        <taxon>Bacteria</taxon>
        <taxon>Bacillati</taxon>
        <taxon>Actinomycetota</taxon>
        <taxon>Actinomycetes</taxon>
        <taxon>Micrococcales</taxon>
        <taxon>Intrasporangiaceae</taxon>
        <taxon>Aquipuribacter</taxon>
    </lineage>
</organism>
<sequence length="137" mass="14599">MGLVTGPAVAAPTVPAQGGSRDDFSAAWVQALDELELEVDRAELLLSAEHARTSGTTVRPAGTVAAGPGTAAGPWVPPQLRTPLPDTLRERAERLLERQLLVTGRLAAAMTSSRRHMDVVERLVPSDPRPMYVDQAL</sequence>
<gene>
    <name evidence="2" type="ORF">ACFOLH_14155</name>
</gene>
<feature type="compositionally biased region" description="Low complexity" evidence="1">
    <location>
        <begin position="60"/>
        <end position="74"/>
    </location>
</feature>
<evidence type="ECO:0000256" key="1">
    <source>
        <dbReference type="SAM" id="MobiDB-lite"/>
    </source>
</evidence>
<feature type="region of interest" description="Disordered" evidence="1">
    <location>
        <begin position="53"/>
        <end position="81"/>
    </location>
</feature>
<evidence type="ECO:0000313" key="3">
    <source>
        <dbReference type="Proteomes" id="UP001595685"/>
    </source>
</evidence>
<accession>A0ABV7WIN8</accession>
<feature type="compositionally biased region" description="Low complexity" evidence="1">
    <location>
        <begin position="1"/>
        <end position="19"/>
    </location>
</feature>
<reference evidence="3" key="1">
    <citation type="journal article" date="2019" name="Int. J. Syst. Evol. Microbiol.">
        <title>The Global Catalogue of Microorganisms (GCM) 10K type strain sequencing project: providing services to taxonomists for standard genome sequencing and annotation.</title>
        <authorList>
            <consortium name="The Broad Institute Genomics Platform"/>
            <consortium name="The Broad Institute Genome Sequencing Center for Infectious Disease"/>
            <person name="Wu L."/>
            <person name="Ma J."/>
        </authorList>
    </citation>
    <scope>NUCLEOTIDE SEQUENCE [LARGE SCALE GENOMIC DNA]</scope>
    <source>
        <strain evidence="3">NCAIM B.02333</strain>
    </source>
</reference>
<dbReference type="RefSeq" id="WP_376984054.1">
    <property type="nucleotide sequence ID" value="NZ_JBHRWW010000010.1"/>
</dbReference>